<feature type="chain" id="PRO_5040462800" evidence="10">
    <location>
        <begin position="30"/>
        <end position="1290"/>
    </location>
</feature>
<organism evidence="12 13">
    <name type="scientific">Actinomortierella ambigua</name>
    <dbReference type="NCBI Taxonomy" id="1343610"/>
    <lineage>
        <taxon>Eukaryota</taxon>
        <taxon>Fungi</taxon>
        <taxon>Fungi incertae sedis</taxon>
        <taxon>Mucoromycota</taxon>
        <taxon>Mortierellomycotina</taxon>
        <taxon>Mortierellomycetes</taxon>
        <taxon>Mortierellales</taxon>
        <taxon>Mortierellaceae</taxon>
        <taxon>Actinomortierella</taxon>
    </lineage>
</organism>
<dbReference type="InterPro" id="IPR002884">
    <property type="entry name" value="P_dom"/>
</dbReference>
<feature type="compositionally biased region" description="Acidic residues" evidence="8">
    <location>
        <begin position="455"/>
        <end position="482"/>
    </location>
</feature>
<dbReference type="InterPro" id="IPR015500">
    <property type="entry name" value="Peptidase_S8_subtilisin-rel"/>
</dbReference>
<evidence type="ECO:0000256" key="8">
    <source>
        <dbReference type="SAM" id="MobiDB-lite"/>
    </source>
</evidence>
<dbReference type="PROSITE" id="PS00137">
    <property type="entry name" value="SUBTILASE_HIS"/>
    <property type="match status" value="1"/>
</dbReference>
<feature type="region of interest" description="Disordered" evidence="8">
    <location>
        <begin position="354"/>
        <end position="526"/>
    </location>
</feature>
<feature type="domain" description="P/Homo B" evidence="11">
    <location>
        <begin position="813"/>
        <end position="955"/>
    </location>
</feature>
<feature type="compositionally biased region" description="Acidic residues" evidence="8">
    <location>
        <begin position="995"/>
        <end position="1004"/>
    </location>
</feature>
<protein>
    <submittedName>
        <fullName evidence="12">Pheromone processing endoprotease</fullName>
    </submittedName>
</protein>
<feature type="compositionally biased region" description="Basic and acidic residues" evidence="8">
    <location>
        <begin position="444"/>
        <end position="454"/>
    </location>
</feature>
<dbReference type="InterPro" id="IPR036852">
    <property type="entry name" value="Peptidase_S8/S53_dom_sf"/>
</dbReference>
<evidence type="ECO:0000256" key="7">
    <source>
        <dbReference type="PROSITE-ProRule" id="PRU01240"/>
    </source>
</evidence>
<keyword evidence="5 7" id="KW-0720">Serine protease</keyword>
<feature type="compositionally biased region" description="Low complexity" evidence="8">
    <location>
        <begin position="362"/>
        <end position="376"/>
    </location>
</feature>
<keyword evidence="9" id="KW-0812">Transmembrane</keyword>
<dbReference type="PRINTS" id="PR00723">
    <property type="entry name" value="SUBTILISIN"/>
</dbReference>
<keyword evidence="2 7" id="KW-0645">Protease</keyword>
<dbReference type="GO" id="GO:0000139">
    <property type="term" value="C:Golgi membrane"/>
    <property type="evidence" value="ECO:0007669"/>
    <property type="project" value="TreeGrafter"/>
</dbReference>
<feature type="compositionally biased region" description="Basic and acidic residues" evidence="8">
    <location>
        <begin position="1033"/>
        <end position="1053"/>
    </location>
</feature>
<keyword evidence="6" id="KW-0106">Calcium</keyword>
<dbReference type="Proteomes" id="UP000807716">
    <property type="component" value="Unassembled WGS sequence"/>
</dbReference>
<dbReference type="Pfam" id="PF01483">
    <property type="entry name" value="P_proprotein"/>
    <property type="match status" value="1"/>
</dbReference>
<dbReference type="Gene3D" id="2.60.120.260">
    <property type="entry name" value="Galactose-binding domain-like"/>
    <property type="match status" value="1"/>
</dbReference>
<keyword evidence="4 7" id="KW-0378">Hydrolase</keyword>
<dbReference type="EMBL" id="JAAAJB010000106">
    <property type="protein sequence ID" value="KAG0265867.1"/>
    <property type="molecule type" value="Genomic_DNA"/>
</dbReference>
<feature type="active site" description="Charge relay system" evidence="7">
    <location>
        <position position="737"/>
    </location>
</feature>
<keyword evidence="3 10" id="KW-0732">Signal</keyword>
<dbReference type="SUPFAM" id="SSF52743">
    <property type="entry name" value="Subtilisin-like"/>
    <property type="match status" value="1"/>
</dbReference>
<feature type="region of interest" description="Disordered" evidence="8">
    <location>
        <begin position="962"/>
        <end position="1077"/>
    </location>
</feature>
<dbReference type="OrthoDB" id="300641at2759"/>
<feature type="compositionally biased region" description="Low complexity" evidence="8">
    <location>
        <begin position="137"/>
        <end position="147"/>
    </location>
</feature>
<evidence type="ECO:0000259" key="11">
    <source>
        <dbReference type="PROSITE" id="PS51829"/>
    </source>
</evidence>
<accession>A0A9P6UA78</accession>
<feature type="compositionally biased region" description="Gly residues" evidence="8">
    <location>
        <begin position="984"/>
        <end position="994"/>
    </location>
</feature>
<proteinExistence type="inferred from homology"/>
<evidence type="ECO:0000256" key="5">
    <source>
        <dbReference type="ARBA" id="ARBA00022825"/>
    </source>
</evidence>
<feature type="compositionally biased region" description="Basic and acidic residues" evidence="8">
    <location>
        <begin position="377"/>
        <end position="388"/>
    </location>
</feature>
<comment type="similarity">
    <text evidence="1">Belongs to the peptidase S8 family. Furin subfamily.</text>
</comment>
<keyword evidence="13" id="KW-1185">Reference proteome</keyword>
<dbReference type="GO" id="GO:0004252">
    <property type="term" value="F:serine-type endopeptidase activity"/>
    <property type="evidence" value="ECO:0007669"/>
    <property type="project" value="UniProtKB-UniRule"/>
</dbReference>
<feature type="active site" description="Charge relay system" evidence="7">
    <location>
        <position position="520"/>
    </location>
</feature>
<evidence type="ECO:0000256" key="3">
    <source>
        <dbReference type="ARBA" id="ARBA00022729"/>
    </source>
</evidence>
<reference evidence="12" key="1">
    <citation type="journal article" date="2020" name="Fungal Divers.">
        <title>Resolving the Mortierellaceae phylogeny through synthesis of multi-gene phylogenetics and phylogenomics.</title>
        <authorList>
            <person name="Vandepol N."/>
            <person name="Liber J."/>
            <person name="Desiro A."/>
            <person name="Na H."/>
            <person name="Kennedy M."/>
            <person name="Barry K."/>
            <person name="Grigoriev I.V."/>
            <person name="Miller A.N."/>
            <person name="O'Donnell K."/>
            <person name="Stajich J.E."/>
            <person name="Bonito G."/>
        </authorList>
    </citation>
    <scope>NUCLEOTIDE SEQUENCE</scope>
    <source>
        <strain evidence="12">BC1065</strain>
    </source>
</reference>
<dbReference type="CDD" id="cd04059">
    <property type="entry name" value="Peptidases_S8_Protein_convertases_Kexins_Furin-like"/>
    <property type="match status" value="1"/>
</dbReference>
<evidence type="ECO:0000256" key="1">
    <source>
        <dbReference type="ARBA" id="ARBA00005325"/>
    </source>
</evidence>
<feature type="region of interest" description="Disordered" evidence="8">
    <location>
        <begin position="1175"/>
        <end position="1197"/>
    </location>
</feature>
<dbReference type="FunFam" id="2.60.120.260:FF:000026">
    <property type="entry name" value="proprotein convertase subtilisin/kexin type 7"/>
    <property type="match status" value="1"/>
</dbReference>
<dbReference type="PROSITE" id="PS00138">
    <property type="entry name" value="SUBTILASE_SER"/>
    <property type="match status" value="1"/>
</dbReference>
<feature type="transmembrane region" description="Helical" evidence="9">
    <location>
        <begin position="1108"/>
        <end position="1130"/>
    </location>
</feature>
<dbReference type="PANTHER" id="PTHR42884">
    <property type="entry name" value="PROPROTEIN CONVERTASE SUBTILISIN/KEXIN-RELATED"/>
    <property type="match status" value="1"/>
</dbReference>
<feature type="compositionally biased region" description="Basic and acidic residues" evidence="8">
    <location>
        <begin position="1247"/>
        <end position="1258"/>
    </location>
</feature>
<feature type="compositionally biased region" description="Basic and acidic residues" evidence="8">
    <location>
        <begin position="484"/>
        <end position="511"/>
    </location>
</feature>
<evidence type="ECO:0000313" key="13">
    <source>
        <dbReference type="Proteomes" id="UP000807716"/>
    </source>
</evidence>
<feature type="compositionally biased region" description="Gly residues" evidence="8">
    <location>
        <begin position="433"/>
        <end position="442"/>
    </location>
</feature>
<dbReference type="SUPFAM" id="SSF49785">
    <property type="entry name" value="Galactose-binding domain-like"/>
    <property type="match status" value="1"/>
</dbReference>
<dbReference type="GO" id="GO:0016485">
    <property type="term" value="P:protein processing"/>
    <property type="evidence" value="ECO:0007669"/>
    <property type="project" value="TreeGrafter"/>
</dbReference>
<keyword evidence="9" id="KW-0472">Membrane</keyword>
<feature type="compositionally biased region" description="Acidic residues" evidence="8">
    <location>
        <begin position="1279"/>
        <end position="1290"/>
    </location>
</feature>
<feature type="region of interest" description="Disordered" evidence="8">
    <location>
        <begin position="43"/>
        <end position="83"/>
    </location>
</feature>
<keyword evidence="9" id="KW-1133">Transmembrane helix</keyword>
<dbReference type="PROSITE" id="PS51892">
    <property type="entry name" value="SUBTILASE"/>
    <property type="match status" value="1"/>
</dbReference>
<feature type="compositionally biased region" description="Acidic residues" evidence="8">
    <location>
        <begin position="1259"/>
        <end position="1271"/>
    </location>
</feature>
<evidence type="ECO:0000256" key="4">
    <source>
        <dbReference type="ARBA" id="ARBA00022801"/>
    </source>
</evidence>
<dbReference type="InterPro" id="IPR000209">
    <property type="entry name" value="Peptidase_S8/S53_dom"/>
</dbReference>
<dbReference type="Pfam" id="PF00082">
    <property type="entry name" value="Peptidase_S8"/>
    <property type="match status" value="1"/>
</dbReference>
<comment type="caution">
    <text evidence="12">The sequence shown here is derived from an EMBL/GenBank/DDBJ whole genome shotgun (WGS) entry which is preliminary data.</text>
</comment>
<sequence>MTSPPTPPRDLMPTLLFLLLLGLELLTHTSPLAAAISVVSSSSSISSSNPFLWDSSDRQAQSSEQPPPPLPQQQQQQQHPTRLRDHQFRDYYAIQIELPLDRPPFASSEYSLKEHAHTNTHHHHRGHRQVQVHHPYYTTTSNSNNNNDKNHHDDVLEGEATSTTESTTTPAGQEEMEQWIAASIDQAQAIGRLLGLEYESRVGSLLDYFLFSRPKPTFPDQEQQQQQKKGDDYEPSSPLPLQQGRAGLARRGLVVVDGSRSAVGGEGKGEGVGVGVGGAGARAGRSIQGGQQQQQQQHQREDEDVVTVVHARAVDHDQGQDQGHRPPTDNGYLEDLKMTSDPVVERFHALKAQYAAAASRWSSESSSEQQGQQDGSSSHRDKFAKRDSTYTTVQSMKTIQRQELKWRIKKRAPLPDPVPASSIMAEGREKGQVEGGVKGAGSQGRERRQGRDAGEELQEEEEEEDEVDDVVVSDDESEETIEEQGQKEESPPSSTDHDKVVSSEESAKGEDQPVGELQPDDGLAQRLNITDPGFKYQWHLFAKGSWDFNDNTAIPLPRLADDLHGTRCAGEIAAARNDLCGIGVAYGAKVAGLRILSGQITDVDEAAALNYNFHENHIYSCSWGPPDDGQSMDGPKGVVQEAIVNGIQHGRLGKGSIFVFATGNGGSAGDDCNFDGYTNSPYTVSIGAIDRQNHHAYYSEACSALLAVTYSNGAGSAIYTCDAGGPRKCFAHHGGTSAAAPLAAGMIALVLSVRPDLSWRDVQALLVQTAQPVSLDDEDWKPTATGRLFNHRFGYGRLDAYALVEAAKTFKTLGPPVFIESPVLVVQKEIPQDEKGILAVFEVQNTSLADDGKTTTMKRLGKLEHVTVTVNIAHERRGDVEVTLISPLGVESHLGVPRLLDQSKDGFVDWTFMTVKHWEEEVIGTWALRVRDTINPDFQGTFTDWRIKFWGEADLLDVAGQQHHNEGDGTTLPSGGDEAEGAQENGGGAGAGGGSDDESEDQEEPERLLIELEPTDGKGVPTTKTPDPVTSDETVKNENEKDNRPAVDSKDPPVGDNGKSSSDDLSHSSSSTGGDNEAEVDNLMEAIANPEDGSIANTKDEEVVASRAGHVLLIFGSIISVAGCAALLLFSKRRWDGRGRYASVSNMDRDHLGGEGSMAGSLLLLPRTNADTGLGRQGTAGRQAPMGSSGHRGEVGAGTGMALSRVWRGAVERMALQAPVGVYEDGHEPSARLARELLEPLESPPAEVKEDEQQHDNDGYGDDDDDDDDDGGGGGGSDTDSEDDWMGSGR</sequence>
<name>A0A9P6UA78_9FUNG</name>
<feature type="signal peptide" evidence="10">
    <location>
        <begin position="1"/>
        <end position="29"/>
    </location>
</feature>
<feature type="region of interest" description="Disordered" evidence="8">
    <location>
        <begin position="1240"/>
        <end position="1290"/>
    </location>
</feature>
<dbReference type="InterPro" id="IPR023828">
    <property type="entry name" value="Peptidase_S8_Ser-AS"/>
</dbReference>
<feature type="compositionally biased region" description="Low complexity" evidence="8">
    <location>
        <begin position="282"/>
        <end position="297"/>
    </location>
</feature>
<evidence type="ECO:0000256" key="9">
    <source>
        <dbReference type="SAM" id="Phobius"/>
    </source>
</evidence>
<dbReference type="PANTHER" id="PTHR42884:SF14">
    <property type="entry name" value="NEUROENDOCRINE CONVERTASE 1"/>
    <property type="match status" value="1"/>
</dbReference>
<feature type="compositionally biased region" description="Basic and acidic residues" evidence="8">
    <location>
        <begin position="312"/>
        <end position="327"/>
    </location>
</feature>
<dbReference type="GO" id="GO:0005802">
    <property type="term" value="C:trans-Golgi network"/>
    <property type="evidence" value="ECO:0007669"/>
    <property type="project" value="TreeGrafter"/>
</dbReference>
<evidence type="ECO:0000256" key="10">
    <source>
        <dbReference type="SAM" id="SignalP"/>
    </source>
</evidence>
<feature type="region of interest" description="Disordered" evidence="8">
    <location>
        <begin position="216"/>
        <end position="246"/>
    </location>
</feature>
<feature type="active site" description="Charge relay system" evidence="7">
    <location>
        <position position="564"/>
    </location>
</feature>
<feature type="compositionally biased region" description="Polar residues" evidence="8">
    <location>
        <begin position="389"/>
        <end position="399"/>
    </location>
</feature>
<evidence type="ECO:0000256" key="6">
    <source>
        <dbReference type="ARBA" id="ARBA00022837"/>
    </source>
</evidence>
<gene>
    <name evidence="12" type="primary">KEX2_1</name>
    <name evidence="12" type="ORF">DFQ27_000318</name>
</gene>
<feature type="region of interest" description="Disordered" evidence="8">
    <location>
        <begin position="260"/>
        <end position="335"/>
    </location>
</feature>
<dbReference type="InterPro" id="IPR008979">
    <property type="entry name" value="Galactose-bd-like_sf"/>
</dbReference>
<evidence type="ECO:0000313" key="12">
    <source>
        <dbReference type="EMBL" id="KAG0265867.1"/>
    </source>
</evidence>
<dbReference type="InterPro" id="IPR022398">
    <property type="entry name" value="Peptidase_S8_His-AS"/>
</dbReference>
<dbReference type="InterPro" id="IPR034182">
    <property type="entry name" value="Kexin/furin"/>
</dbReference>
<dbReference type="PROSITE" id="PS51829">
    <property type="entry name" value="P_HOMO_B"/>
    <property type="match status" value="1"/>
</dbReference>
<dbReference type="Gene3D" id="3.40.50.200">
    <property type="entry name" value="Peptidase S8/S53 domain"/>
    <property type="match status" value="1"/>
</dbReference>
<feature type="compositionally biased region" description="Gly residues" evidence="8">
    <location>
        <begin position="264"/>
        <end position="281"/>
    </location>
</feature>
<evidence type="ECO:0000256" key="2">
    <source>
        <dbReference type="ARBA" id="ARBA00022670"/>
    </source>
</evidence>
<feature type="region of interest" description="Disordered" evidence="8">
    <location>
        <begin position="137"/>
        <end position="172"/>
    </location>
</feature>